<evidence type="ECO:0000313" key="2">
    <source>
        <dbReference type="EMBL" id="SDT29216.1"/>
    </source>
</evidence>
<feature type="region of interest" description="Disordered" evidence="1">
    <location>
        <begin position="52"/>
        <end position="90"/>
    </location>
</feature>
<organism evidence="2 3">
    <name type="scientific">Actinoplanes derwentensis</name>
    <dbReference type="NCBI Taxonomy" id="113562"/>
    <lineage>
        <taxon>Bacteria</taxon>
        <taxon>Bacillati</taxon>
        <taxon>Actinomycetota</taxon>
        <taxon>Actinomycetes</taxon>
        <taxon>Micromonosporales</taxon>
        <taxon>Micromonosporaceae</taxon>
        <taxon>Actinoplanes</taxon>
    </lineage>
</organism>
<protein>
    <submittedName>
        <fullName evidence="2">Uncharacterized protein</fullName>
    </submittedName>
</protein>
<proteinExistence type="predicted"/>
<gene>
    <name evidence="2" type="ORF">SAMN04489716_3163</name>
</gene>
<evidence type="ECO:0000256" key="1">
    <source>
        <dbReference type="SAM" id="MobiDB-lite"/>
    </source>
</evidence>
<dbReference type="EMBL" id="LT629758">
    <property type="protein sequence ID" value="SDT29216.1"/>
    <property type="molecule type" value="Genomic_DNA"/>
</dbReference>
<sequence>MYATALSMFSQVSQNGVRTPTACTYAAELSRMLAASTGAPVVSRTSVMNVSGMSPDDNLIRVTSHPPENFSYSTSPSYRSENGDSPRWTT</sequence>
<dbReference type="AlphaFoldDB" id="A0A1H1Z7M5"/>
<name>A0A1H1Z7M5_9ACTN</name>
<reference evidence="2 3" key="1">
    <citation type="submission" date="2016-10" db="EMBL/GenBank/DDBJ databases">
        <authorList>
            <person name="de Groot N.N."/>
        </authorList>
    </citation>
    <scope>NUCLEOTIDE SEQUENCE [LARGE SCALE GENOMIC DNA]</scope>
    <source>
        <strain evidence="2 3">DSM 43941</strain>
    </source>
</reference>
<accession>A0A1H1Z7M5</accession>
<evidence type="ECO:0000313" key="3">
    <source>
        <dbReference type="Proteomes" id="UP000198688"/>
    </source>
</evidence>
<feature type="compositionally biased region" description="Polar residues" evidence="1">
    <location>
        <begin position="70"/>
        <end position="80"/>
    </location>
</feature>
<dbReference type="RefSeq" id="WP_157751601.1">
    <property type="nucleotide sequence ID" value="NZ_BOMJ01000001.1"/>
</dbReference>
<keyword evidence="3" id="KW-1185">Reference proteome</keyword>
<dbReference type="Proteomes" id="UP000198688">
    <property type="component" value="Chromosome I"/>
</dbReference>